<dbReference type="PROSITE" id="PS50067">
    <property type="entry name" value="KINESIN_MOTOR_2"/>
    <property type="match status" value="1"/>
</dbReference>
<dbReference type="Pfam" id="PF00225">
    <property type="entry name" value="Kinesin"/>
    <property type="match status" value="1"/>
</dbReference>
<dbReference type="InterPro" id="IPR027417">
    <property type="entry name" value="P-loop_NTPase"/>
</dbReference>
<keyword evidence="12" id="KW-1185">Reference proteome</keyword>
<dbReference type="PANTHER" id="PTHR47970">
    <property type="entry name" value="KINESIN-LIKE PROTEIN KIF11"/>
    <property type="match status" value="1"/>
</dbReference>
<keyword evidence="2" id="KW-0963">Cytoplasm</keyword>
<evidence type="ECO:0000256" key="3">
    <source>
        <dbReference type="ARBA" id="ARBA00022701"/>
    </source>
</evidence>
<dbReference type="GO" id="GO:0007018">
    <property type="term" value="P:microtubule-based movement"/>
    <property type="evidence" value="ECO:0007669"/>
    <property type="project" value="InterPro"/>
</dbReference>
<feature type="non-terminal residue" evidence="10">
    <location>
        <position position="1"/>
    </location>
</feature>
<evidence type="ECO:0000256" key="5">
    <source>
        <dbReference type="ARBA" id="ARBA00022840"/>
    </source>
</evidence>
<evidence type="ECO:0000256" key="4">
    <source>
        <dbReference type="ARBA" id="ARBA00022741"/>
    </source>
</evidence>
<dbReference type="GO" id="GO:0090307">
    <property type="term" value="P:mitotic spindle assembly"/>
    <property type="evidence" value="ECO:0007669"/>
    <property type="project" value="TreeGrafter"/>
</dbReference>
<comment type="similarity">
    <text evidence="8">Belongs to the TRAFAC class myosin-kinesin ATPase superfamily. Kinesin family.</text>
</comment>
<dbReference type="InterPro" id="IPR036961">
    <property type="entry name" value="Kinesin_motor_dom_sf"/>
</dbReference>
<evidence type="ECO:0000259" key="9">
    <source>
        <dbReference type="PROSITE" id="PS50067"/>
    </source>
</evidence>
<comment type="subcellular location">
    <subcellularLocation>
        <location evidence="1">Cytoplasm</location>
        <location evidence="1">Cytoskeleton</location>
    </subcellularLocation>
</comment>
<dbReference type="GO" id="GO:0051231">
    <property type="term" value="P:spindle elongation"/>
    <property type="evidence" value="ECO:0007669"/>
    <property type="project" value="TreeGrafter"/>
</dbReference>
<keyword evidence="7" id="KW-0206">Cytoskeleton</keyword>
<evidence type="ECO:0000256" key="7">
    <source>
        <dbReference type="ARBA" id="ARBA00023212"/>
    </source>
</evidence>
<evidence type="ECO:0000256" key="8">
    <source>
        <dbReference type="PROSITE-ProRule" id="PRU00283"/>
    </source>
</evidence>
<keyword evidence="3" id="KW-0493">Microtubule</keyword>
<dbReference type="EMBL" id="CAJNOQ010022878">
    <property type="protein sequence ID" value="CAF1507164.1"/>
    <property type="molecule type" value="Genomic_DNA"/>
</dbReference>
<organism evidence="10 12">
    <name type="scientific">Didymodactylos carnosus</name>
    <dbReference type="NCBI Taxonomy" id="1234261"/>
    <lineage>
        <taxon>Eukaryota</taxon>
        <taxon>Metazoa</taxon>
        <taxon>Spiralia</taxon>
        <taxon>Gnathifera</taxon>
        <taxon>Rotifera</taxon>
        <taxon>Eurotatoria</taxon>
        <taxon>Bdelloidea</taxon>
        <taxon>Philodinida</taxon>
        <taxon>Philodinidae</taxon>
        <taxon>Didymodactylos</taxon>
    </lineage>
</organism>
<keyword evidence="5" id="KW-0067">ATP-binding</keyword>
<sequence>EYTSYIGRLNLIDLAGSEVISRSKAEGDRFREAVNINTELLQLRRVLDALSASSSYIPYRDSTLTRLLQSSLSTTQSITILISHISDIMFGNYNDIVQCFYRRTVYIHTPSYGKIFARLPGHRYDGSIRFCFDLEIRCRKTRNVCHRGHRQ</sequence>
<dbReference type="SUPFAM" id="SSF52540">
    <property type="entry name" value="P-loop containing nucleoside triphosphate hydrolases"/>
    <property type="match status" value="1"/>
</dbReference>
<evidence type="ECO:0000256" key="1">
    <source>
        <dbReference type="ARBA" id="ARBA00004245"/>
    </source>
</evidence>
<evidence type="ECO:0000313" key="10">
    <source>
        <dbReference type="EMBL" id="CAF1507164.1"/>
    </source>
</evidence>
<dbReference type="InterPro" id="IPR019821">
    <property type="entry name" value="Kinesin_motor_CS"/>
</dbReference>
<evidence type="ECO:0000313" key="12">
    <source>
        <dbReference type="Proteomes" id="UP000663829"/>
    </source>
</evidence>
<gene>
    <name evidence="10" type="ORF">GPM918_LOCUS36946</name>
    <name evidence="11" type="ORF">SRO942_LOCUS37701</name>
</gene>
<dbReference type="GO" id="GO:0005524">
    <property type="term" value="F:ATP binding"/>
    <property type="evidence" value="ECO:0007669"/>
    <property type="project" value="UniProtKB-KW"/>
</dbReference>
<dbReference type="InterPro" id="IPR047149">
    <property type="entry name" value="KIF11-like"/>
</dbReference>
<protein>
    <recommendedName>
        <fullName evidence="9">Kinesin motor domain-containing protein</fullName>
    </recommendedName>
</protein>
<dbReference type="InterPro" id="IPR001752">
    <property type="entry name" value="Kinesin_motor_dom"/>
</dbReference>
<accession>A0A815TT58</accession>
<keyword evidence="6" id="KW-0505">Motor protein</keyword>
<reference evidence="10" key="1">
    <citation type="submission" date="2021-02" db="EMBL/GenBank/DDBJ databases">
        <authorList>
            <person name="Nowell W R."/>
        </authorList>
    </citation>
    <scope>NUCLEOTIDE SEQUENCE</scope>
</reference>
<dbReference type="PANTHER" id="PTHR47970:SF12">
    <property type="entry name" value="KINESIN FAMILY MEMBER 11"/>
    <property type="match status" value="1"/>
</dbReference>
<evidence type="ECO:0000256" key="2">
    <source>
        <dbReference type="ARBA" id="ARBA00022490"/>
    </source>
</evidence>
<dbReference type="GO" id="GO:0072686">
    <property type="term" value="C:mitotic spindle"/>
    <property type="evidence" value="ECO:0007669"/>
    <property type="project" value="TreeGrafter"/>
</dbReference>
<dbReference type="GO" id="GO:0008017">
    <property type="term" value="F:microtubule binding"/>
    <property type="evidence" value="ECO:0007669"/>
    <property type="project" value="InterPro"/>
</dbReference>
<dbReference type="Proteomes" id="UP000681722">
    <property type="component" value="Unassembled WGS sequence"/>
</dbReference>
<comment type="caution">
    <text evidence="10">The sequence shown here is derived from an EMBL/GenBank/DDBJ whole genome shotgun (WGS) entry which is preliminary data.</text>
</comment>
<dbReference type="EMBL" id="CAJOBC010088405">
    <property type="protein sequence ID" value="CAF4368284.1"/>
    <property type="molecule type" value="Genomic_DNA"/>
</dbReference>
<name>A0A815TT58_9BILA</name>
<comment type="caution">
    <text evidence="8">Lacks conserved residue(s) required for the propagation of feature annotation.</text>
</comment>
<dbReference type="PROSITE" id="PS00411">
    <property type="entry name" value="KINESIN_MOTOR_1"/>
    <property type="match status" value="1"/>
</dbReference>
<dbReference type="OrthoDB" id="3176171at2759"/>
<evidence type="ECO:0000256" key="6">
    <source>
        <dbReference type="ARBA" id="ARBA00023175"/>
    </source>
</evidence>
<feature type="domain" description="Kinesin motor" evidence="9">
    <location>
        <begin position="1"/>
        <end position="109"/>
    </location>
</feature>
<dbReference type="PRINTS" id="PR00380">
    <property type="entry name" value="KINESINHEAVY"/>
</dbReference>
<dbReference type="GO" id="GO:0005876">
    <property type="term" value="C:spindle microtubule"/>
    <property type="evidence" value="ECO:0007669"/>
    <property type="project" value="TreeGrafter"/>
</dbReference>
<dbReference type="Gene3D" id="3.40.850.10">
    <property type="entry name" value="Kinesin motor domain"/>
    <property type="match status" value="1"/>
</dbReference>
<dbReference type="Proteomes" id="UP000663829">
    <property type="component" value="Unassembled WGS sequence"/>
</dbReference>
<keyword evidence="4" id="KW-0547">Nucleotide-binding</keyword>
<dbReference type="AlphaFoldDB" id="A0A815TT58"/>
<proteinExistence type="inferred from homology"/>
<evidence type="ECO:0000313" key="11">
    <source>
        <dbReference type="EMBL" id="CAF4368284.1"/>
    </source>
</evidence>
<dbReference type="GO" id="GO:0008574">
    <property type="term" value="F:plus-end-directed microtubule motor activity"/>
    <property type="evidence" value="ECO:0007669"/>
    <property type="project" value="TreeGrafter"/>
</dbReference>